<protein>
    <submittedName>
        <fullName evidence="1">Glycosyltransferase</fullName>
        <ecNumber evidence="1">2.4.-.-</ecNumber>
    </submittedName>
</protein>
<dbReference type="EMBL" id="JASHIE010000001">
    <property type="protein sequence ID" value="MDI9873361.1"/>
    <property type="molecule type" value="Genomic_DNA"/>
</dbReference>
<keyword evidence="1" id="KW-0808">Transferase</keyword>
<evidence type="ECO:0000313" key="1">
    <source>
        <dbReference type="EMBL" id="MDI9873361.1"/>
    </source>
</evidence>
<accession>A0ABT6YWV4</accession>
<dbReference type="Pfam" id="PF13692">
    <property type="entry name" value="Glyco_trans_1_4"/>
    <property type="match status" value="1"/>
</dbReference>
<dbReference type="EC" id="2.4.-.-" evidence="1"/>
<evidence type="ECO:0000313" key="2">
    <source>
        <dbReference type="Proteomes" id="UP001225761"/>
    </source>
</evidence>
<dbReference type="RefSeq" id="WP_283380522.1">
    <property type="nucleotide sequence ID" value="NZ_JASHIE010000001.1"/>
</dbReference>
<organism evidence="1 2">
    <name type="scientific">Flectobacillus rivi</name>
    <dbReference type="NCBI Taxonomy" id="2984209"/>
    <lineage>
        <taxon>Bacteria</taxon>
        <taxon>Pseudomonadati</taxon>
        <taxon>Bacteroidota</taxon>
        <taxon>Cytophagia</taxon>
        <taxon>Cytophagales</taxon>
        <taxon>Flectobacillaceae</taxon>
        <taxon>Flectobacillus</taxon>
    </lineage>
</organism>
<keyword evidence="1" id="KW-0328">Glycosyltransferase</keyword>
<dbReference type="GO" id="GO:0016757">
    <property type="term" value="F:glycosyltransferase activity"/>
    <property type="evidence" value="ECO:0007669"/>
    <property type="project" value="UniProtKB-KW"/>
</dbReference>
<dbReference type="SUPFAM" id="SSF53756">
    <property type="entry name" value="UDP-Glycosyltransferase/glycogen phosphorylase"/>
    <property type="match status" value="1"/>
</dbReference>
<keyword evidence="2" id="KW-1185">Reference proteome</keyword>
<gene>
    <name evidence="1" type="ORF">QM481_02425</name>
</gene>
<name>A0ABT6YWV4_9BACT</name>
<reference evidence="1 2" key="1">
    <citation type="submission" date="2023-05" db="EMBL/GenBank/DDBJ databases">
        <title>Novel species of genus Flectobacillus isolated from stream in China.</title>
        <authorList>
            <person name="Lu H."/>
        </authorList>
    </citation>
    <scope>NUCLEOTIDE SEQUENCE [LARGE SCALE GENOMIC DNA]</scope>
    <source>
        <strain evidence="1 2">LFS242W</strain>
    </source>
</reference>
<comment type="caution">
    <text evidence="1">The sequence shown here is derived from an EMBL/GenBank/DDBJ whole genome shotgun (WGS) entry which is preliminary data.</text>
</comment>
<dbReference type="Proteomes" id="UP001225761">
    <property type="component" value="Unassembled WGS sequence"/>
</dbReference>
<sequence>MKSSVKKILVVYPASSHPAHNGSRSILLDYTSYLKSLGHDVFFMCVSDSVSPEEVKLMQNYWQDNLLIYKPPYYKLCKRFYKFLRRYILLTHEYRVDDWFPIGLGKAISKYQKLYNFDIVWVNYIWLSKLFNVLEQVKKVLYVHDVFTNRFKRTGVDWFSTTKLEEQKALNRSDYIAVLQDEEASFLQTLTTKPVLSVFGKFDIRQSTIVRSKNVLFFGSSNNHNIEAITWFIENVLGMIKSFDSSINLIIGGSICNALGKYSNVVSLIGRIEEIESFYALGNITINPVFHGTGLKIKTFEALAHGKLLVTHPHNVIGVPYKNEIPVLIAESAKEYCDLILRNISNYSFFEDNLIATRIYMEKFNSLFEKSFNTILTS</sequence>
<proteinExistence type="predicted"/>
<dbReference type="Gene3D" id="3.40.50.2000">
    <property type="entry name" value="Glycogen Phosphorylase B"/>
    <property type="match status" value="1"/>
</dbReference>